<feature type="region of interest" description="Disordered" evidence="1">
    <location>
        <begin position="1"/>
        <end position="42"/>
    </location>
</feature>
<dbReference type="AlphaFoldDB" id="A0A2A6D0Y6"/>
<dbReference type="InterPro" id="IPR025662">
    <property type="entry name" value="Sigma_54_int_dom_ATP-bd_1"/>
</dbReference>
<feature type="compositionally biased region" description="Polar residues" evidence="1">
    <location>
        <begin position="1"/>
        <end position="10"/>
    </location>
</feature>
<evidence type="ECO:0000256" key="1">
    <source>
        <dbReference type="SAM" id="MobiDB-lite"/>
    </source>
</evidence>
<dbReference type="OrthoDB" id="5872781at2759"/>
<sequence>MPSTSSSSFNGRVPHPNVVSSQSVAGKYDKRSEPPAKPPRTFLELQFPSNRNLKLRNEELSHLIVKKFRNRQFWMDIGQRTMLFANPFDDLSGQRIARKSCCSHESTLIEEAMKHGNYSILVRGQSGSGKSALAERLFLRVLVSFSTQAYLETGRAVIMAIQPLLRYSTCRNPISSMTELGFQFSFDGVKVSRCTISRGAISPIEELPLILSMMMSQLSTKEKVQFQIAGIHHSFADSKSIEYGWTLEQFRSALRKLSISSGDVEKVLCSIILLTSLQIDFEGGFINTHHIENAKNLVNASHLLGVSPNMLKRLIESSSSKDKNRSGVLVTTTLLLETLIDYIIEQANSLLDGGFSRGKESPTASDSSTTDSGIEISRGGTATIEVEMQATDSLQEQGLRKARLLMQSLFSQSNCQSLFAVRLFSLSSPPMRTSSQNADTTQHQSIMCLRTNDDCEYMRPDVTLIKEQLQAVRQRIEETAPEVPIRDY</sequence>
<dbReference type="EnsemblMetazoa" id="PPA39433.1">
    <property type="protein sequence ID" value="PPA39433.1"/>
    <property type="gene ID" value="WBGene00277802"/>
</dbReference>
<reference evidence="2" key="2">
    <citation type="submission" date="2022-06" db="UniProtKB">
        <authorList>
            <consortium name="EnsemblMetazoa"/>
        </authorList>
    </citation>
    <scope>IDENTIFICATION</scope>
    <source>
        <strain evidence="2">PS312</strain>
    </source>
</reference>
<protein>
    <submittedName>
        <fullName evidence="2">Hum-10</fullName>
    </submittedName>
</protein>
<name>A0A2A6D0Y6_PRIPA</name>
<proteinExistence type="predicted"/>
<gene>
    <name evidence="2" type="primary">WBGene00277802</name>
</gene>
<dbReference type="InterPro" id="IPR027417">
    <property type="entry name" value="P-loop_NTPase"/>
</dbReference>
<dbReference type="SUPFAM" id="SSF52540">
    <property type="entry name" value="P-loop containing nucleoside triphosphate hydrolases"/>
    <property type="match status" value="1"/>
</dbReference>
<keyword evidence="3" id="KW-1185">Reference proteome</keyword>
<feature type="region of interest" description="Disordered" evidence="1">
    <location>
        <begin position="355"/>
        <end position="375"/>
    </location>
</feature>
<accession>A0A2A6D0Y6</accession>
<organism evidence="2 3">
    <name type="scientific">Pristionchus pacificus</name>
    <name type="common">Parasitic nematode worm</name>
    <dbReference type="NCBI Taxonomy" id="54126"/>
    <lineage>
        <taxon>Eukaryota</taxon>
        <taxon>Metazoa</taxon>
        <taxon>Ecdysozoa</taxon>
        <taxon>Nematoda</taxon>
        <taxon>Chromadorea</taxon>
        <taxon>Rhabditida</taxon>
        <taxon>Rhabditina</taxon>
        <taxon>Diplogasteromorpha</taxon>
        <taxon>Diplogasteroidea</taxon>
        <taxon>Neodiplogasteridae</taxon>
        <taxon>Pristionchus</taxon>
    </lineage>
</organism>
<evidence type="ECO:0000313" key="2">
    <source>
        <dbReference type="EnsemblMetazoa" id="PPA39433.1"/>
    </source>
</evidence>
<evidence type="ECO:0000313" key="3">
    <source>
        <dbReference type="Proteomes" id="UP000005239"/>
    </source>
</evidence>
<dbReference type="Proteomes" id="UP000005239">
    <property type="component" value="Unassembled WGS sequence"/>
</dbReference>
<accession>A0A8R1UVY0</accession>
<dbReference type="PROSITE" id="PS00675">
    <property type="entry name" value="SIGMA54_INTERACT_1"/>
    <property type="match status" value="1"/>
</dbReference>
<reference evidence="3" key="1">
    <citation type="journal article" date="2008" name="Nat. Genet.">
        <title>The Pristionchus pacificus genome provides a unique perspective on nematode lifestyle and parasitism.</title>
        <authorList>
            <person name="Dieterich C."/>
            <person name="Clifton S.W."/>
            <person name="Schuster L.N."/>
            <person name="Chinwalla A."/>
            <person name="Delehaunty K."/>
            <person name="Dinkelacker I."/>
            <person name="Fulton L."/>
            <person name="Fulton R."/>
            <person name="Godfrey J."/>
            <person name="Minx P."/>
            <person name="Mitreva M."/>
            <person name="Roeseler W."/>
            <person name="Tian H."/>
            <person name="Witte H."/>
            <person name="Yang S.P."/>
            <person name="Wilson R.K."/>
            <person name="Sommer R.J."/>
        </authorList>
    </citation>
    <scope>NUCLEOTIDE SEQUENCE [LARGE SCALE GENOMIC DNA]</scope>
    <source>
        <strain evidence="3">PS312</strain>
    </source>
</reference>